<dbReference type="InterPro" id="IPR046362">
    <property type="entry name" value="Zw10/DSL1_C_sf"/>
</dbReference>
<evidence type="ECO:0000313" key="4">
    <source>
        <dbReference type="Proteomes" id="UP000222788"/>
    </source>
</evidence>
<dbReference type="Gene3D" id="1.10.357.150">
    <property type="match status" value="1"/>
</dbReference>
<dbReference type="GO" id="GO:1990423">
    <property type="term" value="C:RZZ complex"/>
    <property type="evidence" value="ECO:0007669"/>
    <property type="project" value="TreeGrafter"/>
</dbReference>
<dbReference type="Pfam" id="PF22766">
    <property type="entry name" value="ZW10_C2"/>
    <property type="match status" value="1"/>
</dbReference>
<comment type="caution">
    <text evidence="3">The sequence shown here is derived from an EMBL/GenBank/DDBJ whole genome shotgun (WGS) entry which is preliminary data.</text>
</comment>
<dbReference type="EMBL" id="APWK03000059">
    <property type="protein sequence ID" value="PHH52650.1"/>
    <property type="molecule type" value="Genomic_DNA"/>
</dbReference>
<dbReference type="Proteomes" id="UP000222788">
    <property type="component" value="Unassembled WGS sequence"/>
</dbReference>
<accession>A0A2C5X3T5</accession>
<feature type="compositionally biased region" description="Basic and acidic residues" evidence="1">
    <location>
        <begin position="463"/>
        <end position="473"/>
    </location>
</feature>
<dbReference type="GO" id="GO:0007094">
    <property type="term" value="P:mitotic spindle assembly checkpoint signaling"/>
    <property type="evidence" value="ECO:0007669"/>
    <property type="project" value="TreeGrafter"/>
</dbReference>
<keyword evidence="4" id="KW-1185">Reference proteome</keyword>
<dbReference type="OrthoDB" id="534815at2759"/>
<evidence type="ECO:0000313" key="3">
    <source>
        <dbReference type="EMBL" id="PHH52650.1"/>
    </source>
</evidence>
<dbReference type="InterPro" id="IPR055148">
    <property type="entry name" value="ZW10_C_2"/>
</dbReference>
<dbReference type="STRING" id="1035309.A0A2C5X3T5"/>
<feature type="compositionally biased region" description="Acidic residues" evidence="1">
    <location>
        <begin position="478"/>
        <end position="495"/>
    </location>
</feature>
<sequence length="851" mass="94245">MATLGDAIVAFARDGRFPSEDESAIPLSQADIGPAITALKTAKKNLEADIHAINEETRDDVGSWVRNARSLQEDIIRSQAMAKDIIRDAENPGKASQAVEECEAKAKFLTLEVQYAQQLHGVLRSIKHVNGLLDEVDKKKDMRSIADALRLLDESTAAIEKIPVNWLCRPKRLLEVRAHDLKTQIHEVLGSVWKELVVTDVDSNKFTILQDDGAQLSFIDVLLGLQQFNEVDEHMDQLWHDLDAAILSPRMDIDQWAFHSIQIQGDTLFFNGETDNSAVALLTDLGEFFKFLSQKLPSDALEILCSKFVADLIKNLIDNWLVPAVPPSVQDIGQFDDIIHHTKVLCEVLSMNGISDFDVLSQWVRDASGVWLAKCRETTLDSVRFKLTSGLGSPKPTERIRKVLQQPEAEPEPESDKSVDDSGWDSAWIDDEAGDAKVKETPGVLDDGADAWGWDEDEGTTESSKEIATEKDTGTGADLDDAADAWGWGDEDDSPVQEKPKTASASRKPPTISAAPIPNKTPPRAKAAPVEVVTREKCSISSMPEPVLQLVFSILEDGAAVTQLDEDNLISSAAPGLFAIPALALSLFRAISPYYYSLASSGNMFLYNDALYLAEKLYDFSNKWNARQDISAQAKKMLSLDNEVSSLRTFANRAFTNELNIQKTILRDLMGGAYNVMQQGDSEANMESTVARVQMVATEWEAIATRESWCRAVGSLIDAVSSKIISDVMDLQSIGQDDAYEMARIISRVSELDRLFMPSRLAAESAGLQTPVEGEISAIAGHVPSWLRMQFLSEVLQSNLNEVKYLWFESDLSLYFSMDEVVELIGMSFEMNARTQEVLKDIRQKPMPHKA</sequence>
<organism evidence="3 4">
    <name type="scientific">Ceratocystis fimbriata CBS 114723</name>
    <dbReference type="NCBI Taxonomy" id="1035309"/>
    <lineage>
        <taxon>Eukaryota</taxon>
        <taxon>Fungi</taxon>
        <taxon>Dikarya</taxon>
        <taxon>Ascomycota</taxon>
        <taxon>Pezizomycotina</taxon>
        <taxon>Sordariomycetes</taxon>
        <taxon>Hypocreomycetidae</taxon>
        <taxon>Microascales</taxon>
        <taxon>Ceratocystidaceae</taxon>
        <taxon>Ceratocystis</taxon>
    </lineage>
</organism>
<feature type="compositionally biased region" description="Acidic residues" evidence="1">
    <location>
        <begin position="447"/>
        <end position="460"/>
    </location>
</feature>
<dbReference type="GO" id="GO:0005737">
    <property type="term" value="C:cytoplasm"/>
    <property type="evidence" value="ECO:0007669"/>
    <property type="project" value="GOC"/>
</dbReference>
<feature type="domain" description="ZW10 C-terminal helical" evidence="2">
    <location>
        <begin position="688"/>
        <end position="839"/>
    </location>
</feature>
<gene>
    <name evidence="3" type="ORF">CFIMG_001924RA</name>
</gene>
<reference evidence="3 4" key="1">
    <citation type="journal article" date="2013" name="Fungal Biol.">
        <title>Analysis of microsatellite markers in the genome of the plant pathogen Ceratocystis fimbriata.</title>
        <authorList>
            <person name="Simpson M.C."/>
            <person name="Wilken P.M."/>
            <person name="Coetzee M.P."/>
            <person name="Wingfield M.J."/>
            <person name="Wingfield B.D."/>
        </authorList>
    </citation>
    <scope>NUCLEOTIDE SEQUENCE [LARGE SCALE GENOMIC DNA]</scope>
    <source>
        <strain evidence="3 4">CBS 114723</strain>
    </source>
</reference>
<name>A0A2C5X3T5_9PEZI</name>
<dbReference type="GO" id="GO:0006888">
    <property type="term" value="P:endoplasmic reticulum to Golgi vesicle-mediated transport"/>
    <property type="evidence" value="ECO:0007669"/>
    <property type="project" value="TreeGrafter"/>
</dbReference>
<dbReference type="PANTHER" id="PTHR12205:SF0">
    <property type="entry name" value="CENTROMERE_KINETOCHORE PROTEIN ZW10 HOMOLOG"/>
    <property type="match status" value="1"/>
</dbReference>
<evidence type="ECO:0000259" key="2">
    <source>
        <dbReference type="Pfam" id="PF22766"/>
    </source>
</evidence>
<feature type="region of interest" description="Disordered" evidence="1">
    <location>
        <begin position="404"/>
        <end position="528"/>
    </location>
</feature>
<proteinExistence type="predicted"/>
<evidence type="ECO:0000256" key="1">
    <source>
        <dbReference type="SAM" id="MobiDB-lite"/>
    </source>
</evidence>
<reference evidence="3 4" key="2">
    <citation type="journal article" date="2013" name="IMA Fungus">
        <title>IMA Genome-F 1: Ceratocystis fimbriata: Draft nuclear genome sequence for the plant pathogen, Ceratocystis fimbriata.</title>
        <authorList>
            <person name="Wilken P.M."/>
            <person name="Steenkamp E.T."/>
            <person name="Wingfield M.J."/>
            <person name="de Beer Z.W."/>
            <person name="Wingfield B.D."/>
        </authorList>
    </citation>
    <scope>NUCLEOTIDE SEQUENCE [LARGE SCALE GENOMIC DNA]</scope>
    <source>
        <strain evidence="3 4">CBS 114723</strain>
    </source>
</reference>
<protein>
    <recommendedName>
        <fullName evidence="2">ZW10 C-terminal helical domain-containing protein</fullName>
    </recommendedName>
</protein>
<dbReference type="PANTHER" id="PTHR12205">
    <property type="entry name" value="CENTROMERE/KINETOCHORE PROTEIN ZW10"/>
    <property type="match status" value="1"/>
</dbReference>
<dbReference type="AlphaFoldDB" id="A0A2C5X3T5"/>